<dbReference type="EMBL" id="JWSZ01000014">
    <property type="protein sequence ID" value="KIC56959.1"/>
    <property type="molecule type" value="Genomic_DNA"/>
</dbReference>
<comment type="caution">
    <text evidence="1">The sequence shown here is derived from an EMBL/GenBank/DDBJ whole genome shotgun (WGS) entry which is preliminary data.</text>
</comment>
<organism evidence="1 2">
    <name type="scientific">Microbacterium hominis</name>
    <dbReference type="NCBI Taxonomy" id="162426"/>
    <lineage>
        <taxon>Bacteria</taxon>
        <taxon>Bacillati</taxon>
        <taxon>Actinomycetota</taxon>
        <taxon>Actinomycetes</taxon>
        <taxon>Micrococcales</taxon>
        <taxon>Microbacteriaceae</taxon>
        <taxon>Microbacterium</taxon>
    </lineage>
</organism>
<name>A0A0B4C7D9_9MICO</name>
<dbReference type="AlphaFoldDB" id="A0A0B4C7D9"/>
<dbReference type="Gene3D" id="3.40.50.720">
    <property type="entry name" value="NAD(P)-binding Rossmann-like Domain"/>
    <property type="match status" value="1"/>
</dbReference>
<evidence type="ECO:0008006" key="3">
    <source>
        <dbReference type="Google" id="ProtNLM"/>
    </source>
</evidence>
<reference evidence="1 2" key="1">
    <citation type="submission" date="2014-12" db="EMBL/GenBank/DDBJ databases">
        <title>Genome sequencing of Microbacterium hominis TPW29.</title>
        <authorList>
            <person name="Tan P.W."/>
            <person name="Chan K.-G."/>
        </authorList>
    </citation>
    <scope>NUCLEOTIDE SEQUENCE [LARGE SCALE GENOMIC DNA]</scope>
    <source>
        <strain evidence="1 2">TPW29</strain>
    </source>
</reference>
<dbReference type="Proteomes" id="UP000031202">
    <property type="component" value="Unassembled WGS sequence"/>
</dbReference>
<dbReference type="SUPFAM" id="SSF51735">
    <property type="entry name" value="NAD(P)-binding Rossmann-fold domains"/>
    <property type="match status" value="1"/>
</dbReference>
<gene>
    <name evidence="1" type="ORF">RM52_11865</name>
</gene>
<accession>A0A0B4C7D9</accession>
<evidence type="ECO:0000313" key="2">
    <source>
        <dbReference type="Proteomes" id="UP000031202"/>
    </source>
</evidence>
<proteinExistence type="predicted"/>
<dbReference type="InterPro" id="IPR036291">
    <property type="entry name" value="NAD(P)-bd_dom_sf"/>
</dbReference>
<sequence length="76" mass="8001">MEHADFADLTQVHNLADRLARQSAPDVVVSNAALVAPVHHRTAGGIPLTIAVNFLAPTVLLRRLGEAFAHHASGSS</sequence>
<evidence type="ECO:0000313" key="1">
    <source>
        <dbReference type="EMBL" id="KIC56959.1"/>
    </source>
</evidence>
<protein>
    <recommendedName>
        <fullName evidence="3">SDR family NAD(P)-dependent oxidoreductase</fullName>
    </recommendedName>
</protein>
<dbReference type="RefSeq" id="WP_039416382.1">
    <property type="nucleotide sequence ID" value="NZ_JWSZ01000014.1"/>
</dbReference>